<dbReference type="InterPro" id="IPR036291">
    <property type="entry name" value="NAD(P)-bd_dom_sf"/>
</dbReference>
<reference evidence="2 3" key="1">
    <citation type="submission" date="2020-08" db="EMBL/GenBank/DDBJ databases">
        <title>Complete Genome Sequence of Effusibacillus dendaii Strain skT53, Isolated from Farmland soil.</title>
        <authorList>
            <person name="Konishi T."/>
            <person name="Kawasaki H."/>
        </authorList>
    </citation>
    <scope>NUCLEOTIDE SEQUENCE [LARGE SCALE GENOMIC DNA]</scope>
    <source>
        <strain evidence="3">skT53</strain>
    </source>
</reference>
<feature type="domain" description="NAD(P)-binding" evidence="1">
    <location>
        <begin position="4"/>
        <end position="77"/>
    </location>
</feature>
<name>A0A7I8DCB2_9BACL</name>
<dbReference type="Gene3D" id="3.40.50.720">
    <property type="entry name" value="NAD(P)-binding Rossmann-like Domain"/>
    <property type="match status" value="1"/>
</dbReference>
<evidence type="ECO:0000259" key="1">
    <source>
        <dbReference type="Pfam" id="PF16363"/>
    </source>
</evidence>
<dbReference type="InterPro" id="IPR016040">
    <property type="entry name" value="NAD(P)-bd_dom"/>
</dbReference>
<evidence type="ECO:0000313" key="3">
    <source>
        <dbReference type="Proteomes" id="UP000593802"/>
    </source>
</evidence>
<proteinExistence type="predicted"/>
<accession>A0A7I8DCB2</accession>
<dbReference type="EMBL" id="AP023366">
    <property type="protein sequence ID" value="BCJ87823.1"/>
    <property type="molecule type" value="Genomic_DNA"/>
</dbReference>
<dbReference type="PANTHER" id="PTHR43000">
    <property type="entry name" value="DTDP-D-GLUCOSE 4,6-DEHYDRATASE-RELATED"/>
    <property type="match status" value="1"/>
</dbReference>
<protein>
    <recommendedName>
        <fullName evidence="1">NAD(P)-binding domain-containing protein</fullName>
    </recommendedName>
</protein>
<evidence type="ECO:0000313" key="2">
    <source>
        <dbReference type="EMBL" id="BCJ87823.1"/>
    </source>
</evidence>
<dbReference type="AlphaFoldDB" id="A0A7I8DCB2"/>
<dbReference type="Pfam" id="PF16363">
    <property type="entry name" value="GDP_Man_Dehyd"/>
    <property type="match status" value="1"/>
</dbReference>
<sequence length="163" mass="19383">MRILVTGGAGFIGANFIHYMFKKYRDQIKIINVDKLTYAGNLNNLREIDPELVKHGNYVFEKVDICYRQEINRVFHCTNQTLSLISQQNLTLTEVLRILTYLCTRTFWVHKCFWMPLYSMKWNDFTKYQLMKFMVLLMNQATLLRSLLSSPVHRTPLPKLRQI</sequence>
<gene>
    <name evidence="2" type="ORF">skT53_28080</name>
</gene>
<dbReference type="Proteomes" id="UP000593802">
    <property type="component" value="Chromosome"/>
</dbReference>
<keyword evidence="3" id="KW-1185">Reference proteome</keyword>
<organism evidence="2 3">
    <name type="scientific">Effusibacillus dendaii</name>
    <dbReference type="NCBI Taxonomy" id="2743772"/>
    <lineage>
        <taxon>Bacteria</taxon>
        <taxon>Bacillati</taxon>
        <taxon>Bacillota</taxon>
        <taxon>Bacilli</taxon>
        <taxon>Bacillales</taxon>
        <taxon>Alicyclobacillaceae</taxon>
        <taxon>Effusibacillus</taxon>
    </lineage>
</organism>
<dbReference type="KEGG" id="eff:skT53_28080"/>
<dbReference type="SUPFAM" id="SSF51735">
    <property type="entry name" value="NAD(P)-binding Rossmann-fold domains"/>
    <property type="match status" value="1"/>
</dbReference>